<dbReference type="RefSeq" id="WP_167670849.1">
    <property type="nucleotide sequence ID" value="NZ_JAATJS010000001.1"/>
</dbReference>
<reference evidence="3 4" key="1">
    <citation type="submission" date="2020-03" db="EMBL/GenBank/DDBJ databases">
        <title>The genome sequence of Microvirga sp. c23x22.</title>
        <authorList>
            <person name="Zhang X."/>
        </authorList>
    </citation>
    <scope>NUCLEOTIDE SEQUENCE [LARGE SCALE GENOMIC DNA]</scope>
    <source>
        <strain evidence="4">c23x22</strain>
    </source>
</reference>
<dbReference type="Proteomes" id="UP000707352">
    <property type="component" value="Unassembled WGS sequence"/>
</dbReference>
<dbReference type="CDD" id="cd00293">
    <property type="entry name" value="USP-like"/>
    <property type="match status" value="1"/>
</dbReference>
<evidence type="ECO:0000259" key="2">
    <source>
        <dbReference type="Pfam" id="PF00582"/>
    </source>
</evidence>
<accession>A0ABX0V5C7</accession>
<evidence type="ECO:0000313" key="4">
    <source>
        <dbReference type="Proteomes" id="UP000707352"/>
    </source>
</evidence>
<feature type="domain" description="UspA" evidence="2">
    <location>
        <begin position="156"/>
        <end position="277"/>
    </location>
</feature>
<name>A0ABX0V5C7_9HYPH</name>
<dbReference type="EMBL" id="JAATJS010000001">
    <property type="protein sequence ID" value="NIX75047.1"/>
    <property type="molecule type" value="Genomic_DNA"/>
</dbReference>
<evidence type="ECO:0000256" key="1">
    <source>
        <dbReference type="ARBA" id="ARBA00008791"/>
    </source>
</evidence>
<dbReference type="InterPro" id="IPR006015">
    <property type="entry name" value="Universal_stress_UspA"/>
</dbReference>
<dbReference type="InterPro" id="IPR006016">
    <property type="entry name" value="UspA"/>
</dbReference>
<sequence length="278" mass="30791">MIKDVLVHLDGTEGDDWRIANMEPIAKACEAHVTGLFLNRLAPGTMPIEAGYVGAQFLEQILEQAREEGDRIEKDLAERLTRLNLPCEIRRIDAFSDEIPEAGALEARVSDLCVVLRPYTQDGAQRWLGLVEGILFGSGRGLLIAPEKKPARSTIEHVLIAWDAGREAARALAEAMPVLRQARDVTILVIDPDDDGPKQQTSARLVQFLERHGVNARIVHAHSDGNKVSDLLIEETEKRDADLLVMGGYGHARFREWILGGVTRDLLHFSPVPLLLAH</sequence>
<dbReference type="Gene3D" id="3.40.50.12370">
    <property type="match status" value="1"/>
</dbReference>
<proteinExistence type="inferred from homology"/>
<protein>
    <submittedName>
        <fullName evidence="3">Universal stress protein</fullName>
    </submittedName>
</protein>
<evidence type="ECO:0000313" key="3">
    <source>
        <dbReference type="EMBL" id="NIX75047.1"/>
    </source>
</evidence>
<gene>
    <name evidence="3" type="ORF">HB375_00275</name>
</gene>
<dbReference type="SUPFAM" id="SSF52402">
    <property type="entry name" value="Adenine nucleotide alpha hydrolases-like"/>
    <property type="match status" value="2"/>
</dbReference>
<dbReference type="PRINTS" id="PR01438">
    <property type="entry name" value="UNVRSLSTRESS"/>
</dbReference>
<dbReference type="PANTHER" id="PTHR46268">
    <property type="entry name" value="STRESS RESPONSE PROTEIN NHAX"/>
    <property type="match status" value="1"/>
</dbReference>
<comment type="caution">
    <text evidence="3">The sequence shown here is derived from an EMBL/GenBank/DDBJ whole genome shotgun (WGS) entry which is preliminary data.</text>
</comment>
<keyword evidence="4" id="KW-1185">Reference proteome</keyword>
<organism evidence="3 4">
    <name type="scientific">Microvirga terricola</name>
    <dbReference type="NCBI Taxonomy" id="2719797"/>
    <lineage>
        <taxon>Bacteria</taxon>
        <taxon>Pseudomonadati</taxon>
        <taxon>Pseudomonadota</taxon>
        <taxon>Alphaproteobacteria</taxon>
        <taxon>Hyphomicrobiales</taxon>
        <taxon>Methylobacteriaceae</taxon>
        <taxon>Microvirga</taxon>
    </lineage>
</organism>
<dbReference type="PANTHER" id="PTHR46268:SF15">
    <property type="entry name" value="UNIVERSAL STRESS PROTEIN HP_0031"/>
    <property type="match status" value="1"/>
</dbReference>
<comment type="similarity">
    <text evidence="1">Belongs to the universal stress protein A family.</text>
</comment>
<dbReference type="Pfam" id="PF00582">
    <property type="entry name" value="Usp"/>
    <property type="match status" value="1"/>
</dbReference>